<reference evidence="1" key="1">
    <citation type="submission" date="2021-06" db="EMBL/GenBank/DDBJ databases">
        <authorList>
            <person name="Kallberg Y."/>
            <person name="Tangrot J."/>
            <person name="Rosling A."/>
        </authorList>
    </citation>
    <scope>NUCLEOTIDE SEQUENCE</scope>
    <source>
        <strain evidence="1">FL966</strain>
    </source>
</reference>
<proteinExistence type="predicted"/>
<feature type="non-terminal residue" evidence="1">
    <location>
        <position position="1"/>
    </location>
</feature>
<gene>
    <name evidence="1" type="ORF">CPELLU_LOCUS20671</name>
</gene>
<organism evidence="1 2">
    <name type="scientific">Cetraspora pellucida</name>
    <dbReference type="NCBI Taxonomy" id="1433469"/>
    <lineage>
        <taxon>Eukaryota</taxon>
        <taxon>Fungi</taxon>
        <taxon>Fungi incertae sedis</taxon>
        <taxon>Mucoromycota</taxon>
        <taxon>Glomeromycotina</taxon>
        <taxon>Glomeromycetes</taxon>
        <taxon>Diversisporales</taxon>
        <taxon>Gigasporaceae</taxon>
        <taxon>Cetraspora</taxon>
    </lineage>
</organism>
<comment type="caution">
    <text evidence="1">The sequence shown here is derived from an EMBL/GenBank/DDBJ whole genome shotgun (WGS) entry which is preliminary data.</text>
</comment>
<keyword evidence="2" id="KW-1185">Reference proteome</keyword>
<accession>A0A9N9PKW2</accession>
<evidence type="ECO:0000313" key="1">
    <source>
        <dbReference type="EMBL" id="CAG8830955.1"/>
    </source>
</evidence>
<dbReference type="Proteomes" id="UP000789759">
    <property type="component" value="Unassembled WGS sequence"/>
</dbReference>
<protein>
    <submittedName>
        <fullName evidence="1">10149_t:CDS:1</fullName>
    </submittedName>
</protein>
<sequence>KFSYIVDLYFDKIISPIVALAAVAVNSVTDDSEINTKSFDIIISTLWLFISFILKVV</sequence>
<name>A0A9N9PKW2_9GLOM</name>
<dbReference type="EMBL" id="CAJVQA010065106">
    <property type="protein sequence ID" value="CAG8830955.1"/>
    <property type="molecule type" value="Genomic_DNA"/>
</dbReference>
<evidence type="ECO:0000313" key="2">
    <source>
        <dbReference type="Proteomes" id="UP000789759"/>
    </source>
</evidence>
<dbReference type="AlphaFoldDB" id="A0A9N9PKW2"/>